<name>A0AAX1NF24_9BACT</name>
<evidence type="ECO:0000313" key="2">
    <source>
        <dbReference type="Proteomes" id="UP000678679"/>
    </source>
</evidence>
<dbReference type="RefSeq" id="WP_169665505.1">
    <property type="nucleotide sequence ID" value="NZ_CP076133.1"/>
</dbReference>
<evidence type="ECO:0008006" key="3">
    <source>
        <dbReference type="Google" id="ProtNLM"/>
    </source>
</evidence>
<dbReference type="Proteomes" id="UP000678679">
    <property type="component" value="Chromosome 2"/>
</dbReference>
<dbReference type="EMBL" id="CP076133">
    <property type="protein sequence ID" value="QWG04613.1"/>
    <property type="molecule type" value="Genomic_DNA"/>
</dbReference>
<accession>A0AAX1NF24</accession>
<gene>
    <name evidence="1" type="ORF">KMW28_27325</name>
</gene>
<dbReference type="AlphaFoldDB" id="A0AAX1NF24"/>
<dbReference type="KEGG" id="fya:KMW28_27325"/>
<protein>
    <recommendedName>
        <fullName evidence="3">Phage protein</fullName>
    </recommendedName>
</protein>
<proteinExistence type="predicted"/>
<evidence type="ECO:0000313" key="1">
    <source>
        <dbReference type="EMBL" id="QWG04613.1"/>
    </source>
</evidence>
<keyword evidence="2" id="KW-1185">Reference proteome</keyword>
<organism evidence="1 2">
    <name type="scientific">Flammeovirga yaeyamensis</name>
    <dbReference type="NCBI Taxonomy" id="367791"/>
    <lineage>
        <taxon>Bacteria</taxon>
        <taxon>Pseudomonadati</taxon>
        <taxon>Bacteroidota</taxon>
        <taxon>Cytophagia</taxon>
        <taxon>Cytophagales</taxon>
        <taxon>Flammeovirgaceae</taxon>
        <taxon>Flammeovirga</taxon>
    </lineage>
</organism>
<reference evidence="1 2" key="1">
    <citation type="submission" date="2021-05" db="EMBL/GenBank/DDBJ databases">
        <title>Comparative genomic studies on the polysaccharide-degrading batcterial strains of the Flammeovirga genus.</title>
        <authorList>
            <person name="Zewei F."/>
            <person name="Zheng Z."/>
            <person name="Yu L."/>
            <person name="Ruyue G."/>
            <person name="Yanhong M."/>
            <person name="Yuanyuan C."/>
            <person name="Jingyan G."/>
            <person name="Wenjun H."/>
        </authorList>
    </citation>
    <scope>NUCLEOTIDE SEQUENCE [LARGE SCALE GENOMIC DNA]</scope>
    <source>
        <strain evidence="1 2">NBRC:100898</strain>
    </source>
</reference>
<sequence>MTKDEIEKLKSIAKVFMLEHDLLKISEFTETVMIKKLDRAVEYTHCVFDRKIDEINWDLIENRLNIIRVKSFSINQLKDKHPDNMVTDMVDELLTDFSERELKTVDRTGNIKHLSVVQCIHRIHIELTTKLMFFFYKHPKLNIKTTGSYCDTTRKWLVGTLSYNDGDSVRSLTLDEYAYKSYYEDILDNTIHEVDFKTKKLK</sequence>